<dbReference type="RefSeq" id="WP_313844400.1">
    <property type="nucleotide sequence ID" value="NZ_JAVLAM010000001.1"/>
</dbReference>
<evidence type="ECO:0000259" key="9">
    <source>
        <dbReference type="SMART" id="SM00235"/>
    </source>
</evidence>
<protein>
    <submittedName>
        <fullName evidence="10">M57 family metalloprotease</fullName>
    </submittedName>
</protein>
<dbReference type="GO" id="GO:0004222">
    <property type="term" value="F:metalloendopeptidase activity"/>
    <property type="evidence" value="ECO:0007669"/>
    <property type="project" value="InterPro"/>
</dbReference>
<name>A0AAW8W4I1_9LACO</name>
<keyword evidence="5" id="KW-0732">Signal</keyword>
<proteinExistence type="inferred from homology"/>
<accession>A0AAW8W4I1</accession>
<evidence type="ECO:0000256" key="8">
    <source>
        <dbReference type="ARBA" id="ARBA00023049"/>
    </source>
</evidence>
<dbReference type="SUPFAM" id="SSF55486">
    <property type="entry name" value="Metalloproteases ('zincins'), catalytic domain"/>
    <property type="match status" value="1"/>
</dbReference>
<dbReference type="PANTHER" id="PTHR10201:SF291">
    <property type="entry name" value="MATRIX METALLOPROTEINASE 1, ISOFORM C-RELATED"/>
    <property type="match status" value="1"/>
</dbReference>
<dbReference type="GO" id="GO:0030198">
    <property type="term" value="P:extracellular matrix organization"/>
    <property type="evidence" value="ECO:0007669"/>
    <property type="project" value="TreeGrafter"/>
</dbReference>
<dbReference type="InterPro" id="IPR024079">
    <property type="entry name" value="MetalloPept_cat_dom_sf"/>
</dbReference>
<reference evidence="10" key="1">
    <citation type="submission" date="2023-08" db="EMBL/GenBank/DDBJ databases">
        <authorList>
            <person name="Page C.A."/>
            <person name="Perez-Diaz I.M."/>
        </authorList>
    </citation>
    <scope>NUCLEOTIDE SEQUENCE</scope>
    <source>
        <strain evidence="10">3.8.38</strain>
    </source>
</reference>
<dbReference type="Gene3D" id="3.40.390.10">
    <property type="entry name" value="Collagenase (Catalytic Domain)"/>
    <property type="match status" value="1"/>
</dbReference>
<keyword evidence="4" id="KW-0479">Metal-binding</keyword>
<dbReference type="GO" id="GO:0006508">
    <property type="term" value="P:proteolysis"/>
    <property type="evidence" value="ECO:0007669"/>
    <property type="project" value="UniProtKB-KW"/>
</dbReference>
<dbReference type="GO" id="GO:0030574">
    <property type="term" value="P:collagen catabolic process"/>
    <property type="evidence" value="ECO:0007669"/>
    <property type="project" value="TreeGrafter"/>
</dbReference>
<feature type="domain" description="Peptidase metallopeptidase" evidence="9">
    <location>
        <begin position="65"/>
        <end position="222"/>
    </location>
</feature>
<comment type="similarity">
    <text evidence="2">Belongs to the peptidase M10A family.</text>
</comment>
<evidence type="ECO:0000313" key="11">
    <source>
        <dbReference type="Proteomes" id="UP001254075"/>
    </source>
</evidence>
<keyword evidence="3" id="KW-0645">Protease</keyword>
<evidence type="ECO:0000256" key="5">
    <source>
        <dbReference type="ARBA" id="ARBA00022729"/>
    </source>
</evidence>
<keyword evidence="6" id="KW-0378">Hydrolase</keyword>
<dbReference type="InterPro" id="IPR006026">
    <property type="entry name" value="Peptidase_Metallo"/>
</dbReference>
<dbReference type="InterPro" id="IPR001818">
    <property type="entry name" value="Pept_M10_metallopeptidase"/>
</dbReference>
<evidence type="ECO:0000256" key="3">
    <source>
        <dbReference type="ARBA" id="ARBA00022670"/>
    </source>
</evidence>
<evidence type="ECO:0000256" key="2">
    <source>
        <dbReference type="ARBA" id="ARBA00010370"/>
    </source>
</evidence>
<dbReference type="Pfam" id="PF00413">
    <property type="entry name" value="Peptidase_M10"/>
    <property type="match status" value="1"/>
</dbReference>
<dbReference type="EMBL" id="JAVLAM010000001">
    <property type="protein sequence ID" value="MDT7013161.1"/>
    <property type="molecule type" value="Genomic_DNA"/>
</dbReference>
<evidence type="ECO:0000313" key="10">
    <source>
        <dbReference type="EMBL" id="MDT7013161.1"/>
    </source>
</evidence>
<dbReference type="GO" id="GO:0005615">
    <property type="term" value="C:extracellular space"/>
    <property type="evidence" value="ECO:0007669"/>
    <property type="project" value="TreeGrafter"/>
</dbReference>
<evidence type="ECO:0000256" key="7">
    <source>
        <dbReference type="ARBA" id="ARBA00022833"/>
    </source>
</evidence>
<organism evidence="10 11">
    <name type="scientific">Levilactobacillus namurensis</name>
    <dbReference type="NCBI Taxonomy" id="380393"/>
    <lineage>
        <taxon>Bacteria</taxon>
        <taxon>Bacillati</taxon>
        <taxon>Bacillota</taxon>
        <taxon>Bacilli</taxon>
        <taxon>Lactobacillales</taxon>
        <taxon>Lactobacillaceae</taxon>
        <taxon>Levilactobacillus</taxon>
    </lineage>
</organism>
<dbReference type="SMART" id="SM00235">
    <property type="entry name" value="ZnMc"/>
    <property type="match status" value="1"/>
</dbReference>
<dbReference type="AlphaFoldDB" id="A0AAW8W4I1"/>
<keyword evidence="8 10" id="KW-0482">Metalloprotease</keyword>
<evidence type="ECO:0000256" key="4">
    <source>
        <dbReference type="ARBA" id="ARBA00022723"/>
    </source>
</evidence>
<dbReference type="GO" id="GO:0008270">
    <property type="term" value="F:zinc ion binding"/>
    <property type="evidence" value="ECO:0007669"/>
    <property type="project" value="InterPro"/>
</dbReference>
<gene>
    <name evidence="10" type="ORF">RI532_01790</name>
</gene>
<dbReference type="GO" id="GO:0031012">
    <property type="term" value="C:extracellular matrix"/>
    <property type="evidence" value="ECO:0007669"/>
    <property type="project" value="InterPro"/>
</dbReference>
<comment type="cofactor">
    <cofactor evidence="1">
        <name>Zn(2+)</name>
        <dbReference type="ChEBI" id="CHEBI:29105"/>
    </cofactor>
</comment>
<evidence type="ECO:0000256" key="1">
    <source>
        <dbReference type="ARBA" id="ARBA00001947"/>
    </source>
</evidence>
<sequence length="229" mass="25243">MKWRMWCVGGLLVLLMMGGLYHSQMTPESTRWVNTQWDRVLRTLHLPQPARPTPAQAATTKGATPIFKIIHGESLARTYYYRFDHNLPTDGRDVFETAVATFNRTGLVHLKPGVGPDGSNQVVFSAYRQTAKDPQKIELGHGGPEIVNTLNPRGMLTSNQATASLNRAYPQAFNDAVATHELGHALGLEHSRDIDSVMYPTNQGNTDLTTGDLAGLRGIYGSRPRVAHP</sequence>
<comment type="caution">
    <text evidence="10">The sequence shown here is derived from an EMBL/GenBank/DDBJ whole genome shotgun (WGS) entry which is preliminary data.</text>
</comment>
<dbReference type="Proteomes" id="UP001254075">
    <property type="component" value="Unassembled WGS sequence"/>
</dbReference>
<keyword evidence="7" id="KW-0862">Zinc</keyword>
<evidence type="ECO:0000256" key="6">
    <source>
        <dbReference type="ARBA" id="ARBA00022801"/>
    </source>
</evidence>
<dbReference type="PANTHER" id="PTHR10201">
    <property type="entry name" value="MATRIX METALLOPROTEINASE"/>
    <property type="match status" value="1"/>
</dbReference>